<keyword evidence="2" id="KW-1185">Reference proteome</keyword>
<comment type="caution">
    <text evidence="1">The sequence shown here is derived from an EMBL/GenBank/DDBJ whole genome shotgun (WGS) entry which is preliminary data.</text>
</comment>
<dbReference type="EMBL" id="JAHWXN010000001">
    <property type="protein sequence ID" value="MCK2037059.1"/>
    <property type="molecule type" value="Genomic_DNA"/>
</dbReference>
<protein>
    <submittedName>
        <fullName evidence="1">Uncharacterized protein</fullName>
    </submittedName>
</protein>
<evidence type="ECO:0000313" key="2">
    <source>
        <dbReference type="Proteomes" id="UP001300096"/>
    </source>
</evidence>
<evidence type="ECO:0000313" key="1">
    <source>
        <dbReference type="EMBL" id="MCK2037059.1"/>
    </source>
</evidence>
<dbReference type="RefSeq" id="WP_247630379.1">
    <property type="nucleotide sequence ID" value="NZ_JAHWXN010000001.1"/>
</dbReference>
<dbReference type="PROSITE" id="PS51257">
    <property type="entry name" value="PROKAR_LIPOPROTEIN"/>
    <property type="match status" value="1"/>
</dbReference>
<dbReference type="Proteomes" id="UP001300096">
    <property type="component" value="Unassembled WGS sequence"/>
</dbReference>
<proteinExistence type="predicted"/>
<name>A0ABT0FG60_9MICO</name>
<accession>A0ABT0FG60</accession>
<sequence length="333" mass="34231">MRRMTAIALLGLAMLLSGCGLVPGIGPDPRSEATPVAEVACPETYEDGYAEGGRVPEGFTAVAVLRCDPYASQDDAEGTWSGVILERLEGDLGPVLAALAQPSDPHSLGPCPAIAYVVPELWLEGDDGTVIRVAIPTDGCGAPKPVGLEAALAALDAAEKTFTATSLVDSRAASSAGCDTQPQFLVIAGLDDIDLQDTEQLRPGSTPLPDDAVIPMAMPSWPDADAITGARLCDYAAVSSTPRTSGADTTTFVAVRELDADTARELTALARTAPSEARSCTATATAVAVIHLEHTGGEVAATVELDGCTRLIDPGMRARTAPAELLALLAPET</sequence>
<reference evidence="1 2" key="1">
    <citation type="submission" date="2021-06" db="EMBL/GenBank/DDBJ databases">
        <title>Genome-based taxonomic framework of Microbacterium strains isolated from marine environment, the description of four new species and reclassification of four preexisting species.</title>
        <authorList>
            <person name="Lee S.D."/>
            <person name="Kim S.-M."/>
            <person name="Byeon Y.-S."/>
            <person name="Yang H.L."/>
            <person name="Kim I.S."/>
        </authorList>
    </citation>
    <scope>NUCLEOTIDE SEQUENCE [LARGE SCALE GENOMIC DNA]</scope>
    <source>
        <strain evidence="1 2">SSW1-49</strain>
    </source>
</reference>
<gene>
    <name evidence="1" type="ORF">KZC51_13045</name>
</gene>
<organism evidence="1 2">
    <name type="scientific">Microbacterium croceum</name>
    <dbReference type="NCBI Taxonomy" id="2851645"/>
    <lineage>
        <taxon>Bacteria</taxon>
        <taxon>Bacillati</taxon>
        <taxon>Actinomycetota</taxon>
        <taxon>Actinomycetes</taxon>
        <taxon>Micrococcales</taxon>
        <taxon>Microbacteriaceae</taxon>
        <taxon>Microbacterium</taxon>
    </lineage>
</organism>